<dbReference type="Gene3D" id="2.20.100.10">
    <property type="entry name" value="Thrombospondin type-1 (TSP1) repeat"/>
    <property type="match status" value="4"/>
</dbReference>
<keyword evidence="14" id="KW-1185">Reference proteome</keyword>
<feature type="domain" description="VWFA" evidence="12">
    <location>
        <begin position="2386"/>
        <end position="2575"/>
    </location>
</feature>
<evidence type="ECO:0000259" key="12">
    <source>
        <dbReference type="PROSITE" id="PS50234"/>
    </source>
</evidence>
<feature type="chain" id="PRO_5035868666" evidence="10">
    <location>
        <begin position="22"/>
        <end position="2828"/>
    </location>
</feature>
<dbReference type="InterPro" id="IPR000742">
    <property type="entry name" value="EGF"/>
</dbReference>
<dbReference type="PROSITE" id="PS01186">
    <property type="entry name" value="EGF_2"/>
    <property type="match status" value="2"/>
</dbReference>
<dbReference type="InterPro" id="IPR018097">
    <property type="entry name" value="EGF_Ca-bd_CS"/>
</dbReference>
<feature type="disulfide bond" evidence="9">
    <location>
        <begin position="2364"/>
        <end position="2373"/>
    </location>
</feature>
<evidence type="ECO:0000256" key="8">
    <source>
        <dbReference type="ARBA" id="ARBA00023180"/>
    </source>
</evidence>
<dbReference type="InterPro" id="IPR036383">
    <property type="entry name" value="TSP1_rpt_sf"/>
</dbReference>
<dbReference type="Pfam" id="PF00090">
    <property type="entry name" value="TSP_1"/>
    <property type="match status" value="4"/>
</dbReference>
<feature type="disulfide bond" evidence="9">
    <location>
        <begin position="1442"/>
        <end position="1451"/>
    </location>
</feature>
<evidence type="ECO:0000313" key="13">
    <source>
        <dbReference type="EMBL" id="CAH1773737.1"/>
    </source>
</evidence>
<dbReference type="Proteomes" id="UP000749559">
    <property type="component" value="Unassembled WGS sequence"/>
</dbReference>
<dbReference type="GO" id="GO:0016020">
    <property type="term" value="C:membrane"/>
    <property type="evidence" value="ECO:0007669"/>
    <property type="project" value="UniProtKB-SubCell"/>
</dbReference>
<keyword evidence="7 9" id="KW-1015">Disulfide bond</keyword>
<feature type="disulfide bond" evidence="9">
    <location>
        <begin position="1665"/>
        <end position="1674"/>
    </location>
</feature>
<feature type="domain" description="VWFA" evidence="12">
    <location>
        <begin position="2626"/>
        <end position="2801"/>
    </location>
</feature>
<comment type="caution">
    <text evidence="9">Lacks conserved residue(s) required for the propagation of feature annotation.</text>
</comment>
<dbReference type="SMART" id="SM00181">
    <property type="entry name" value="EGF"/>
    <property type="match status" value="7"/>
</dbReference>
<dbReference type="SUPFAM" id="SSF82895">
    <property type="entry name" value="TSP-1 type 1 repeat"/>
    <property type="match status" value="3"/>
</dbReference>
<dbReference type="PROSITE" id="PS01187">
    <property type="entry name" value="EGF_CA"/>
    <property type="match status" value="1"/>
</dbReference>
<proteinExistence type="predicted"/>
<accession>A0A8S4MZV8</accession>
<feature type="disulfide bond" evidence="9">
    <location>
        <begin position="961"/>
        <end position="971"/>
    </location>
</feature>
<keyword evidence="5" id="KW-1133">Transmembrane helix</keyword>
<feature type="domain" description="EGF-like" evidence="11">
    <location>
        <begin position="957"/>
        <end position="992"/>
    </location>
</feature>
<feature type="domain" description="EGF-like" evidence="11">
    <location>
        <begin position="2101"/>
        <end position="2141"/>
    </location>
</feature>
<feature type="domain" description="EGF-like" evidence="11">
    <location>
        <begin position="2338"/>
        <end position="2374"/>
    </location>
</feature>
<dbReference type="SMART" id="SM00179">
    <property type="entry name" value="EGF_CA"/>
    <property type="match status" value="7"/>
</dbReference>
<dbReference type="SUPFAM" id="SSF57196">
    <property type="entry name" value="EGF/Laminin"/>
    <property type="match status" value="2"/>
</dbReference>
<gene>
    <name evidence="13" type="ORF">OFUS_LOCUS1297</name>
</gene>
<dbReference type="GO" id="GO:0005509">
    <property type="term" value="F:calcium ion binding"/>
    <property type="evidence" value="ECO:0007669"/>
    <property type="project" value="InterPro"/>
</dbReference>
<feature type="domain" description="VWFA" evidence="12">
    <location>
        <begin position="777"/>
        <end position="953"/>
    </location>
</feature>
<dbReference type="CDD" id="cd00054">
    <property type="entry name" value="EGF_CA"/>
    <property type="match status" value="5"/>
</dbReference>
<dbReference type="InterPro" id="IPR013032">
    <property type="entry name" value="EGF-like_CS"/>
</dbReference>
<dbReference type="SMART" id="SM00327">
    <property type="entry name" value="VWA"/>
    <property type="match status" value="9"/>
</dbReference>
<evidence type="ECO:0000256" key="2">
    <source>
        <dbReference type="ARBA" id="ARBA00022536"/>
    </source>
</evidence>
<feature type="domain" description="VWFA" evidence="12">
    <location>
        <begin position="1915"/>
        <end position="2098"/>
    </location>
</feature>
<dbReference type="InterPro" id="IPR000884">
    <property type="entry name" value="TSP1_rpt"/>
</dbReference>
<dbReference type="Gene3D" id="2.10.25.10">
    <property type="entry name" value="Laminin"/>
    <property type="match status" value="6"/>
</dbReference>
<dbReference type="InterPro" id="IPR002035">
    <property type="entry name" value="VWF_A"/>
</dbReference>
<dbReference type="PANTHER" id="PTHR24020:SF87">
    <property type="entry name" value="COLLAGEN ALPHA-1(VI) CHAIN-LIKE"/>
    <property type="match status" value="1"/>
</dbReference>
<feature type="domain" description="VWFA" evidence="12">
    <location>
        <begin position="1683"/>
        <end position="1856"/>
    </location>
</feature>
<name>A0A8S4MZV8_OWEFU</name>
<keyword evidence="2 9" id="KW-0245">EGF-like domain</keyword>
<dbReference type="EMBL" id="CAIIXF020000001">
    <property type="protein sequence ID" value="CAH1773737.1"/>
    <property type="molecule type" value="Genomic_DNA"/>
</dbReference>
<evidence type="ECO:0000256" key="10">
    <source>
        <dbReference type="SAM" id="SignalP"/>
    </source>
</evidence>
<evidence type="ECO:0000256" key="1">
    <source>
        <dbReference type="ARBA" id="ARBA00004167"/>
    </source>
</evidence>
<feature type="domain" description="VWFA" evidence="12">
    <location>
        <begin position="527"/>
        <end position="719"/>
    </location>
</feature>
<feature type="domain" description="VWFA" evidence="12">
    <location>
        <begin position="1459"/>
        <end position="1632"/>
    </location>
</feature>
<dbReference type="CDD" id="cd01450">
    <property type="entry name" value="vWFA_subfamily_ECM"/>
    <property type="match status" value="5"/>
</dbReference>
<protein>
    <submittedName>
        <fullName evidence="13">Uncharacterized protein</fullName>
    </submittedName>
</protein>
<dbReference type="InterPro" id="IPR000152">
    <property type="entry name" value="EGF-type_Asp/Asn_hydroxyl_site"/>
</dbReference>
<evidence type="ECO:0000256" key="9">
    <source>
        <dbReference type="PROSITE-ProRule" id="PRU00076"/>
    </source>
</evidence>
<organism evidence="13 14">
    <name type="scientific">Owenia fusiformis</name>
    <name type="common">Polychaete worm</name>
    <dbReference type="NCBI Taxonomy" id="6347"/>
    <lineage>
        <taxon>Eukaryota</taxon>
        <taxon>Metazoa</taxon>
        <taxon>Spiralia</taxon>
        <taxon>Lophotrochozoa</taxon>
        <taxon>Annelida</taxon>
        <taxon>Polychaeta</taxon>
        <taxon>Sedentaria</taxon>
        <taxon>Canalipalpata</taxon>
        <taxon>Sabellida</taxon>
        <taxon>Oweniida</taxon>
        <taxon>Oweniidae</taxon>
        <taxon>Owenia</taxon>
    </lineage>
</organism>
<feature type="disulfide bond" evidence="9">
    <location>
        <begin position="982"/>
        <end position="991"/>
    </location>
</feature>
<feature type="domain" description="VWFA" evidence="12">
    <location>
        <begin position="999"/>
        <end position="1179"/>
    </location>
</feature>
<comment type="caution">
    <text evidence="13">The sequence shown here is derived from an EMBL/GenBank/DDBJ whole genome shotgun (WGS) entry which is preliminary data.</text>
</comment>
<comment type="subcellular location">
    <subcellularLocation>
        <location evidence="1">Membrane</location>
        <topology evidence="1">Single-pass membrane protein</topology>
    </subcellularLocation>
</comment>
<dbReference type="PROSITE" id="PS50234">
    <property type="entry name" value="VWFA"/>
    <property type="match status" value="10"/>
</dbReference>
<keyword evidence="8" id="KW-0325">Glycoprotein</keyword>
<feature type="disulfide bond" evidence="9">
    <location>
        <begin position="1895"/>
        <end position="1904"/>
    </location>
</feature>
<feature type="domain" description="EGF-like" evidence="11">
    <location>
        <begin position="2582"/>
        <end position="2618"/>
    </location>
</feature>
<dbReference type="FunFam" id="2.20.100.10:FF:000021">
    <property type="entry name" value="semaphorin-5B isoform X1"/>
    <property type="match status" value="1"/>
</dbReference>
<dbReference type="InterPro" id="IPR001881">
    <property type="entry name" value="EGF-like_Ca-bd_dom"/>
</dbReference>
<keyword evidence="10" id="KW-0732">Signal</keyword>
<evidence type="ECO:0000256" key="6">
    <source>
        <dbReference type="ARBA" id="ARBA00023136"/>
    </source>
</evidence>
<dbReference type="SUPFAM" id="SSF53300">
    <property type="entry name" value="vWA-like"/>
    <property type="match status" value="10"/>
</dbReference>
<dbReference type="Pfam" id="PF00092">
    <property type="entry name" value="VWA"/>
    <property type="match status" value="9"/>
</dbReference>
<dbReference type="PROSITE" id="PS00010">
    <property type="entry name" value="ASX_HYDROXYL"/>
    <property type="match status" value="4"/>
</dbReference>
<feature type="disulfide bond" evidence="9">
    <location>
        <begin position="2608"/>
        <end position="2617"/>
    </location>
</feature>
<dbReference type="PROSITE" id="PS50092">
    <property type="entry name" value="TSP1"/>
    <property type="match status" value="4"/>
</dbReference>
<dbReference type="GO" id="GO:0007399">
    <property type="term" value="P:nervous system development"/>
    <property type="evidence" value="ECO:0007669"/>
    <property type="project" value="UniProtKB-ARBA"/>
</dbReference>
<feature type="domain" description="EGF-like" evidence="11">
    <location>
        <begin position="1863"/>
        <end position="1905"/>
    </location>
</feature>
<dbReference type="OrthoDB" id="6258150at2759"/>
<feature type="signal peptide" evidence="10">
    <location>
        <begin position="1"/>
        <end position="21"/>
    </location>
</feature>
<feature type="domain" description="VWFA" evidence="12">
    <location>
        <begin position="2149"/>
        <end position="2335"/>
    </location>
</feature>
<dbReference type="PROSITE" id="PS50026">
    <property type="entry name" value="EGF_3"/>
    <property type="match status" value="7"/>
</dbReference>
<feature type="domain" description="VWFA" evidence="12">
    <location>
        <begin position="1221"/>
        <end position="1404"/>
    </location>
</feature>
<evidence type="ECO:0000256" key="3">
    <source>
        <dbReference type="ARBA" id="ARBA00022692"/>
    </source>
</evidence>
<dbReference type="InterPro" id="IPR036465">
    <property type="entry name" value="vWFA_dom_sf"/>
</dbReference>
<feature type="disulfide bond" evidence="9">
    <location>
        <begin position="2131"/>
        <end position="2140"/>
    </location>
</feature>
<evidence type="ECO:0000256" key="5">
    <source>
        <dbReference type="ARBA" id="ARBA00022989"/>
    </source>
</evidence>
<dbReference type="PROSITE" id="PS00022">
    <property type="entry name" value="EGF_1"/>
    <property type="match status" value="6"/>
</dbReference>
<evidence type="ECO:0000256" key="7">
    <source>
        <dbReference type="ARBA" id="ARBA00023157"/>
    </source>
</evidence>
<feature type="domain" description="EGF-like" evidence="11">
    <location>
        <begin position="1419"/>
        <end position="1452"/>
    </location>
</feature>
<reference evidence="13" key="1">
    <citation type="submission" date="2022-03" db="EMBL/GenBank/DDBJ databases">
        <authorList>
            <person name="Martin C."/>
        </authorList>
    </citation>
    <scope>NUCLEOTIDE SEQUENCE</scope>
</reference>
<evidence type="ECO:0000256" key="4">
    <source>
        <dbReference type="ARBA" id="ARBA00022737"/>
    </source>
</evidence>
<evidence type="ECO:0000313" key="14">
    <source>
        <dbReference type="Proteomes" id="UP000749559"/>
    </source>
</evidence>
<dbReference type="Pfam" id="PF12661">
    <property type="entry name" value="hEGF"/>
    <property type="match status" value="3"/>
</dbReference>
<keyword evidence="6" id="KW-0472">Membrane</keyword>
<dbReference type="InterPro" id="IPR050525">
    <property type="entry name" value="ECM_Assembly_Org"/>
</dbReference>
<dbReference type="SMART" id="SM00209">
    <property type="entry name" value="TSP1"/>
    <property type="match status" value="4"/>
</dbReference>
<evidence type="ECO:0000259" key="11">
    <source>
        <dbReference type="PROSITE" id="PS50026"/>
    </source>
</evidence>
<sequence length="2828" mass="300613">MELSTRCKWPVALCWLYLVMAAQVHGTQYDIWSCDINPLVTTCFNDSFAMSTSSSVEWTLGKRGTPSSGTGPQSAATYADGMVFLEASGGQEQSATLTMSAPTATTPQPMSAYDQGCHIGFTYHCYSAKDVHYNRDKDFGRLEVTVGAGSPVIFCNDYTDLDLNWQQGSVSYTPGSGSNVVFEGFTGQGFEGDVCINNVRLYCEDSVVTTTLGPTTTTTAPVTTTIPAPTGWSAWSEICKDASGNVLDCGVQGFGTYNQVCETSTCTKATTQYVLNDIFEEYRGTTCWGKCTSAGQWNAWGNFGACSTTCGSGTYWRYRTCARTSSQSACVGYDTESQNCNTDACPPAPAGCSYNGWSSWSTCSATCGPGTRTATRTDPKDLINCVETRNEACTVQACWQHGGWNDWGLWTGTCVTCGTPNTLTRQRACDNPVPIGTGRYCLGSSEEVQNCPYMGQCPVDGAFGNWMAWSTCRSPTKDTCGSGTQVRYRVCNNPQPKYGGNPCTGVIMETQACDLGVCNTKCQNEADILLIVDTSGSINDQEWADQCNMIYDFIGALDVDSGRIRVAVEVFSRTVKTSWDFDDHDGDSAAMLDKIANSCQGLEREKSTTNHAGAQRHAISNLWGQTSKGDRLNVVNVEFMLTDGCSTLNADQTVIASDETHASPENITVIVAAVGEDLTTNQTCMDMMINMATGADPYALGTLVETTDFVDLTNKVDELVTKTCLLASACNLLDPPCGDLTLHSCTPKDPASLMDFQCTCGGGAWGTTCSGCSAPKEIQFVIDNSYYVSPTEFTTIKDTVKAVIQEFDVDTNPVKVGVMFYSDSVYHAFKPSDGLDSTSMLAAIDASAYASGAPNAYKAFQELPAAFTDPSAPDVVLYFSKTVNHEKPALTQSLAKDLKDSGVHIFGINIGLTPPKDDEMKFLVTESYLDNLFYVNDYQRLLDQVNIELFRDIACQANNFCYKGCKNSGVCLNSPTGYKCDCPAGFWGPDCNGCDAKADVVMVVDHSSSIGDANFALMRTFLSDLATRFAASGPGHVQLAVVDFSDTAAVHGNLDLNADPATVAGIVGDAAQYPYLTGMTNTADALMVGREVIQDGKRAGVPSVLLLITDGESNMNEKRTLIEAQTNQYEGITTKVVQIGGGASLDAESIAIASPPSAVNVFKVADFAGLATPDLFTDISQATCDPIDMCSSSPCPSGTCIDMIGNYVCKPDTQFCDAKLDIVFGIDVSNMDSATMSDVATFVDNFFSKFYVTASKVNVGLFNYQASGSQTIMLKLSDGTSLSAVSAELGSMTLPGTTTDSDSGDAINFAHNTMFTSGNGDRTDATNLLILISDTPTVDFNQAVLNAESAKYGGVHIKAVGFGSKYLALNNQLQKIVSTQPTIADNLWAVDTVSNLDDGLATYIAESSCDKDSQCTQDNGNSVQCPNGGTCIDGIFGFLCQCPSGTSGPNCLGCKAELDIYVLLDDVTSGFEAEKNLLLELVDRLDVTGGAVKMGLAVFGNTVAEQWKLSAYSTNADLKTAISALVYGGQTAANTNLALDLALSTAFTPASGNRDGVPDLILLVTGNSASLVPATISAAQYIQTSGIDIAAIGFASAPQAELQQIASEPSSRFALLAANTAELESALFADQVIQNICDPDDQCDSSPCGGQSVCKDGVFGFTCSCIPPAMGTQCDISCDTLSDIVFIVDSSASVTEANFNMVRSYVADLVGQFDIGNRHQVGVIRVADGAKYSAHLNTYTTASALESQVNRMTFSNSVNTNLAAGLNSLVSINGARANARKFAIILSDGYDDSANVNSLAAVEAKKATADGWHIMVVRMHSGITQQDAENVASIPYRDFVVKHEDYNTLETLTPILLEGPCEDQDQCITLKTATTNPCGTNGVCTDGINGVICSCPPGFVGPNCDDGMICNGEVDIMFAFDYAAGISKSDYEKYFDFVYGVTENVDINNDLVRVGIVNYRGANVVTTVVDATAFVSDKQGLLKEINSKKVNSYGSTSGPTNSIAAVEAATTFFAANSRAGVAKLLCIITDGETSATYWNSQSISSAKQNDITIMSFGVGSAVNTMKLSILASDPKDNEFSSGDYNNVTNNIASFSDRVCQDPDDCVRSDGSPSCGNGGTCTDKFNTMTCDCPAGFSGPNCLRECSGEADILFILDANSVRDRIEIVDYIKCVVDEVALSDTASGKTGHQIALIAYGVKASDPVLLLDYSENNIDIKSKAEDLLLLTPGTQSDIEKAFTLAQTTINGSPRAVSKVVFLLMDSVESNGKDTDAMQTLSTTMFYDNYHFVYVVNTQTTVDAAVSDQALAIATPLPSGEATSFELEGNMGLVNWTSHHICGDKNDCDGNACQNGGTCRDLWMHYSCDCPPNTNQPHCDASPPDGCQIVIDLIYLVDESSSVPWGPNNAVNPAPVTENFEFIKQFINTLNAELPITSGNTQVALTRFSTVGRALSKLNAFTTNQAVEDYVSSLKLSGGGTNTFDGYVKVQSDVMVDAAGYRKSTGVDCVLIMVTDGASKVPGHVDEAQKIRIAGCLIITIGVFLQTDAERTEIKMQASDPSTDFYDVAYWDGLPAIALEILKRFCGDPDPCDPSPCLNSGVCTAKSGAAFCSCQTGFVGQHCEIAGSVSANVVVMLDGSSSVSGADFVLQTQYVSELIERMDTLSDVSLGMMMYDNAVNVIATVGQYTTKLENQAVVGTVVQKAAQGGKLAEALNYIPANNIFPSNGKQNLLILLTSDTSVSTADFTAITTAATAVMDSGVSIMTIAVGPQSPSGQNFLNLITTNPAKQLFEKTSWSEIPDVYSAASHVLIEAETTCPATTTYVCNLRATEQN</sequence>
<dbReference type="PANTHER" id="PTHR24020">
    <property type="entry name" value="COLLAGEN ALPHA"/>
    <property type="match status" value="1"/>
</dbReference>
<keyword evidence="4" id="KW-0677">Repeat</keyword>
<keyword evidence="3" id="KW-0812">Transmembrane</keyword>
<dbReference type="Gene3D" id="3.40.50.410">
    <property type="entry name" value="von Willebrand factor, type A domain"/>
    <property type="match status" value="10"/>
</dbReference>
<dbReference type="Pfam" id="PF00008">
    <property type="entry name" value="EGF"/>
    <property type="match status" value="1"/>
</dbReference>
<feature type="domain" description="EGF-like" evidence="11">
    <location>
        <begin position="1639"/>
        <end position="1675"/>
    </location>
</feature>